<organism evidence="1 2">
    <name type="scientific">Epilithonimonas arachidiradicis</name>
    <dbReference type="NCBI Taxonomy" id="1617282"/>
    <lineage>
        <taxon>Bacteria</taxon>
        <taxon>Pseudomonadati</taxon>
        <taxon>Bacteroidota</taxon>
        <taxon>Flavobacteriia</taxon>
        <taxon>Flavobacteriales</taxon>
        <taxon>Weeksellaceae</taxon>
        <taxon>Chryseobacterium group</taxon>
        <taxon>Epilithonimonas</taxon>
    </lineage>
</organism>
<accession>A0ABQ1WUK7</accession>
<gene>
    <name evidence="1" type="ORF">GCM10007332_04000</name>
</gene>
<evidence type="ECO:0000313" key="1">
    <source>
        <dbReference type="EMBL" id="GGG45721.1"/>
    </source>
</evidence>
<evidence type="ECO:0008006" key="3">
    <source>
        <dbReference type="Google" id="ProtNLM"/>
    </source>
</evidence>
<protein>
    <recommendedName>
        <fullName evidence="3">Lipoprotein</fullName>
    </recommendedName>
</protein>
<keyword evidence="2" id="KW-1185">Reference proteome</keyword>
<reference evidence="2" key="1">
    <citation type="journal article" date="2019" name="Int. J. Syst. Evol. Microbiol.">
        <title>The Global Catalogue of Microorganisms (GCM) 10K type strain sequencing project: providing services to taxonomists for standard genome sequencing and annotation.</title>
        <authorList>
            <consortium name="The Broad Institute Genomics Platform"/>
            <consortium name="The Broad Institute Genome Sequencing Center for Infectious Disease"/>
            <person name="Wu L."/>
            <person name="Ma J."/>
        </authorList>
    </citation>
    <scope>NUCLEOTIDE SEQUENCE [LARGE SCALE GENOMIC DNA]</scope>
    <source>
        <strain evidence="2">CCM 8490</strain>
    </source>
</reference>
<proteinExistence type="predicted"/>
<evidence type="ECO:0000313" key="2">
    <source>
        <dbReference type="Proteomes" id="UP000658202"/>
    </source>
</evidence>
<name>A0ABQ1WUK7_9FLAO</name>
<sequence>MAKILFFKKISFNFTTLNYEHLKFSFKIQAIFCLLSILFIQCKDDDANIFRAYVEGKFTYSDGKFLEDPIHLVVDKKIIAESFPKESGSFVLAGPYDKGAYKLQLKDFKIKSFSTDTPGCKISSDSLSIEIPDGVTYVIFNDITLK</sequence>
<dbReference type="EMBL" id="BMCW01000001">
    <property type="protein sequence ID" value="GGG45721.1"/>
    <property type="molecule type" value="Genomic_DNA"/>
</dbReference>
<dbReference type="Proteomes" id="UP000658202">
    <property type="component" value="Unassembled WGS sequence"/>
</dbReference>
<comment type="caution">
    <text evidence="1">The sequence shown here is derived from an EMBL/GenBank/DDBJ whole genome shotgun (WGS) entry which is preliminary data.</text>
</comment>